<name>A0A514ECM1_9XANT</name>
<organism evidence="2 3">
    <name type="scientific">Xanthomonas cerealis pv. cerealis</name>
    <dbReference type="NCBI Taxonomy" id="152263"/>
    <lineage>
        <taxon>Bacteria</taxon>
        <taxon>Pseudomonadati</taxon>
        <taxon>Pseudomonadota</taxon>
        <taxon>Gammaproteobacteria</taxon>
        <taxon>Lysobacterales</taxon>
        <taxon>Lysobacteraceae</taxon>
        <taxon>Xanthomonas</taxon>
        <taxon>Xanthomonas translucens group</taxon>
        <taxon>Xanthomonas cerealis</taxon>
    </lineage>
</organism>
<keyword evidence="3" id="KW-1185">Reference proteome</keyword>
<reference evidence="2 3" key="1">
    <citation type="submission" date="2019-03" db="EMBL/GenBank/DDBJ databases">
        <title>Tal1 in Xanthomonas translucens pv. cerealis Contributes to Virulence in Bacterial Leaf Streak of Wheat.</title>
        <authorList>
            <person name="Shah S.M.A."/>
            <person name="Haq F."/>
            <person name="Ma W."/>
            <person name="Xu X."/>
            <person name="Wang S."/>
            <person name="Xu Z."/>
            <person name="Zou L."/>
            <person name="Zhu B."/>
            <person name="Chen G."/>
        </authorList>
    </citation>
    <scope>NUCLEOTIDE SEQUENCE [LARGE SCALE GENOMIC DNA]</scope>
    <source>
        <strain evidence="2 3">01</strain>
    </source>
</reference>
<evidence type="ECO:0000256" key="1">
    <source>
        <dbReference type="SAM" id="SignalP"/>
    </source>
</evidence>
<feature type="signal peptide" evidence="1">
    <location>
        <begin position="1"/>
        <end position="26"/>
    </location>
</feature>
<accession>A0A514ECM1</accession>
<keyword evidence="1" id="KW-0732">Signal</keyword>
<dbReference type="Proteomes" id="UP000319349">
    <property type="component" value="Chromosome"/>
</dbReference>
<feature type="chain" id="PRO_5022172155" evidence="1">
    <location>
        <begin position="27"/>
        <end position="106"/>
    </location>
</feature>
<gene>
    <name evidence="2" type="ORF">E4A48_08800</name>
</gene>
<evidence type="ECO:0000313" key="3">
    <source>
        <dbReference type="Proteomes" id="UP000319349"/>
    </source>
</evidence>
<dbReference type="EMBL" id="CP038228">
    <property type="protein sequence ID" value="QDI03786.1"/>
    <property type="molecule type" value="Genomic_DNA"/>
</dbReference>
<sequence>MKLRTISATIALAATLGLGLSATARAQAPDPCTVFLCMASVSGSGTPTPECSAPIAVFHAIQVWSPQFNPPATAEARRTYLTTCPGTTPANQAIVESIIEKWGYRP</sequence>
<proteinExistence type="predicted"/>
<evidence type="ECO:0000313" key="2">
    <source>
        <dbReference type="EMBL" id="QDI03786.1"/>
    </source>
</evidence>
<protein>
    <submittedName>
        <fullName evidence="2">Uncharacterized protein</fullName>
    </submittedName>
</protein>
<dbReference type="AlphaFoldDB" id="A0A514ECM1"/>